<keyword evidence="3 5" id="KW-0175">Coiled coil</keyword>
<dbReference type="GO" id="GO:0005813">
    <property type="term" value="C:centrosome"/>
    <property type="evidence" value="ECO:0007669"/>
    <property type="project" value="UniProtKB-SubCell"/>
</dbReference>
<dbReference type="InterPro" id="IPR052116">
    <property type="entry name" value="Centro_Cilium_Assembly"/>
</dbReference>
<dbReference type="EMBL" id="HBGA01061626">
    <property type="protein sequence ID" value="CAD9011744.1"/>
    <property type="molecule type" value="Transcribed_RNA"/>
</dbReference>
<dbReference type="Gene3D" id="3.80.10.10">
    <property type="entry name" value="Ribonuclease Inhibitor"/>
    <property type="match status" value="2"/>
</dbReference>
<comment type="subcellular location">
    <subcellularLocation>
        <location evidence="1">Cytoplasm</location>
        <location evidence="1">Cytoskeleton</location>
        <location evidence="1">Microtubule organizing center</location>
        <location evidence="1">Centrosome</location>
    </subcellularLocation>
</comment>
<dbReference type="InterPro" id="IPR032675">
    <property type="entry name" value="LRR_dom_sf"/>
</dbReference>
<evidence type="ECO:0000256" key="4">
    <source>
        <dbReference type="ARBA" id="ARBA00023212"/>
    </source>
</evidence>
<feature type="coiled-coil region" evidence="5">
    <location>
        <begin position="593"/>
        <end position="666"/>
    </location>
</feature>
<feature type="compositionally biased region" description="Polar residues" evidence="6">
    <location>
        <begin position="297"/>
        <end position="327"/>
    </location>
</feature>
<keyword evidence="2" id="KW-0963">Cytoplasm</keyword>
<feature type="region of interest" description="Disordered" evidence="6">
    <location>
        <begin position="284"/>
        <end position="352"/>
    </location>
</feature>
<evidence type="ECO:0000256" key="2">
    <source>
        <dbReference type="ARBA" id="ARBA00022490"/>
    </source>
</evidence>
<dbReference type="SMART" id="SM00368">
    <property type="entry name" value="LRR_RI"/>
    <property type="match status" value="4"/>
</dbReference>
<dbReference type="SUPFAM" id="SSF52047">
    <property type="entry name" value="RNI-like"/>
    <property type="match status" value="1"/>
</dbReference>
<feature type="region of interest" description="Disordered" evidence="6">
    <location>
        <begin position="240"/>
        <end position="269"/>
    </location>
</feature>
<name>A0A7S1IGA3_9EUGL</name>
<protein>
    <submittedName>
        <fullName evidence="7">Uncharacterized protein</fullName>
    </submittedName>
</protein>
<evidence type="ECO:0000256" key="5">
    <source>
        <dbReference type="SAM" id="Coils"/>
    </source>
</evidence>
<evidence type="ECO:0000256" key="1">
    <source>
        <dbReference type="ARBA" id="ARBA00004300"/>
    </source>
</evidence>
<dbReference type="AlphaFoldDB" id="A0A7S1IGA3"/>
<keyword evidence="4" id="KW-0206">Cytoskeleton</keyword>
<sequence>MLDEATCQQTLSLTHQTLGEKTAVAIAEGLRGDTYFNVVELADSYIGDVGCTALCGVLSEHPNIHTLVLKGNNIRSDGAQALALLLQQTRSLTHLSLEWNNIGTSDMGFAMLMGALPGHRTLRHLDLRNNHITADGAEVLCRNLATNDSLEHLDLRWNKIGALGGRALNKMLARNRKLHQLLLAGNEVEFHVLKEMECKTRDNRTRTHSVPKSQVQVDPFATSIALDSFTIHSLDSLSQKSSAVQPTSSNAVHPPQPSNMPEPSPIPVQRHSVDQFSLHFLNNCSQTSPTLGRRGSRSTVVRDQTSKLPESKFDSISTGPILQTSPTLGRRGSRSSVVRDQTSTVPESKFDSSSTDLITQMIRKMLSEGFSESHTQQQEWVQKIHHSVDYQQQQMRQIFQEEKERLEHTIQQLEDELSTRELEVCNIRQSYEQKIAGLEHVIRSLQSVSSTSEVKQQIDQQSSLEAMVTSLHATRLQLQEEIQELKTTQRKHQADEKRALDENEHLQTECERLRGEIKEERRRAHESHLAEIQLENEKRTAVESRLRGELAAALDEVVTTRQAMDTRLQTETLRLRQDTESMRARMTEEISNSERSEAAVKEHRETINRLQQDNSKLQQNIADLEAELVRKCNEIDLIERKIASLEDQLEIEQRNAKALVEQVKDTKIVHETECIRLRDVARKELQELRIFSAERTAEVEEVVKRRDATITALNQEKEDISTRYQQFIKELEDKLRDSNGCITKHEIENRRLENVLAEKTVEITGLQATVDQERGTKEAIQAQLQSELSKHQAKVQDLYEQHAAKEAEHSTTLRLKENKITCLEEEVRELKMKASQLREKSTKQMDQLQRDLNATVRSIFESRAQAFEA</sequence>
<proteinExistence type="predicted"/>
<feature type="coiled-coil region" evidence="5">
    <location>
        <begin position="396"/>
        <end position="523"/>
    </location>
</feature>
<gene>
    <name evidence="7" type="ORF">EGYM00392_LOCUS22845</name>
</gene>
<dbReference type="PANTHER" id="PTHR23170">
    <property type="entry name" value="NY-REN-58 ANTIGEN"/>
    <property type="match status" value="1"/>
</dbReference>
<evidence type="ECO:0000313" key="7">
    <source>
        <dbReference type="EMBL" id="CAD9011744.1"/>
    </source>
</evidence>
<evidence type="ECO:0000256" key="3">
    <source>
        <dbReference type="ARBA" id="ARBA00023054"/>
    </source>
</evidence>
<evidence type="ECO:0000256" key="6">
    <source>
        <dbReference type="SAM" id="MobiDB-lite"/>
    </source>
</evidence>
<reference evidence="7" key="1">
    <citation type="submission" date="2021-01" db="EMBL/GenBank/DDBJ databases">
        <authorList>
            <person name="Corre E."/>
            <person name="Pelletier E."/>
            <person name="Niang G."/>
            <person name="Scheremetjew M."/>
            <person name="Finn R."/>
            <person name="Kale V."/>
            <person name="Holt S."/>
            <person name="Cochrane G."/>
            <person name="Meng A."/>
            <person name="Brown T."/>
            <person name="Cohen L."/>
        </authorList>
    </citation>
    <scope>NUCLEOTIDE SEQUENCE</scope>
    <source>
        <strain evidence="7">NIES-381</strain>
    </source>
</reference>
<accession>A0A7S1IGA3</accession>
<organism evidence="7">
    <name type="scientific">Eutreptiella gymnastica</name>
    <dbReference type="NCBI Taxonomy" id="73025"/>
    <lineage>
        <taxon>Eukaryota</taxon>
        <taxon>Discoba</taxon>
        <taxon>Euglenozoa</taxon>
        <taxon>Euglenida</taxon>
        <taxon>Spirocuta</taxon>
        <taxon>Euglenophyceae</taxon>
        <taxon>Eutreptiales</taxon>
        <taxon>Eutreptiaceae</taxon>
        <taxon>Eutreptiella</taxon>
    </lineage>
</organism>
<feature type="compositionally biased region" description="Pro residues" evidence="6">
    <location>
        <begin position="254"/>
        <end position="266"/>
    </location>
</feature>
<dbReference type="Pfam" id="PF13516">
    <property type="entry name" value="LRR_6"/>
    <property type="match status" value="4"/>
</dbReference>
<dbReference type="PANTHER" id="PTHR23170:SF3">
    <property type="entry name" value="LEUCINE-RICH REPEAT-CONTAINING PROTEIN 45"/>
    <property type="match status" value="1"/>
</dbReference>
<feature type="coiled-coil region" evidence="5">
    <location>
        <begin position="710"/>
        <end position="858"/>
    </location>
</feature>
<feature type="compositionally biased region" description="Polar residues" evidence="6">
    <location>
        <begin position="340"/>
        <end position="352"/>
    </location>
</feature>
<dbReference type="InterPro" id="IPR001611">
    <property type="entry name" value="Leu-rich_rpt"/>
</dbReference>
<feature type="compositionally biased region" description="Polar residues" evidence="6">
    <location>
        <begin position="240"/>
        <end position="251"/>
    </location>
</feature>